<dbReference type="AlphaFoldDB" id="A0A0K8J8R8"/>
<proteinExistence type="predicted"/>
<keyword evidence="3" id="KW-1185">Reference proteome</keyword>
<organism evidence="2 3">
    <name type="scientific">Herbinix luporum</name>
    <dbReference type="NCBI Taxonomy" id="1679721"/>
    <lineage>
        <taxon>Bacteria</taxon>
        <taxon>Bacillati</taxon>
        <taxon>Bacillota</taxon>
        <taxon>Clostridia</taxon>
        <taxon>Lachnospirales</taxon>
        <taxon>Lachnospiraceae</taxon>
        <taxon>Herbinix</taxon>
    </lineage>
</organism>
<dbReference type="Proteomes" id="UP000196053">
    <property type="component" value="Chromosome I"/>
</dbReference>
<reference evidence="3" key="1">
    <citation type="submission" date="2015-09" db="EMBL/GenBank/DDBJ databases">
        <authorList>
            <person name="Wibberg D."/>
        </authorList>
    </citation>
    <scope>NUCLEOTIDE SEQUENCE [LARGE SCALE GENOMIC DNA]</scope>
    <source>
        <strain evidence="3">SD1D</strain>
    </source>
</reference>
<dbReference type="OrthoDB" id="9760891at2"/>
<dbReference type="EMBL" id="LN879430">
    <property type="protein sequence ID" value="CUH93884.1"/>
    <property type="molecule type" value="Genomic_DNA"/>
</dbReference>
<dbReference type="SUPFAM" id="SSF48452">
    <property type="entry name" value="TPR-like"/>
    <property type="match status" value="1"/>
</dbReference>
<evidence type="ECO:0000313" key="3">
    <source>
        <dbReference type="Proteomes" id="UP000196053"/>
    </source>
</evidence>
<dbReference type="RefSeq" id="WP_058259096.1">
    <property type="nucleotide sequence ID" value="NZ_DUPS01000024.1"/>
</dbReference>
<evidence type="ECO:0008006" key="4">
    <source>
        <dbReference type="Google" id="ProtNLM"/>
    </source>
</evidence>
<evidence type="ECO:0000313" key="2">
    <source>
        <dbReference type="EMBL" id="CUH93884.1"/>
    </source>
</evidence>
<name>A0A0K8J8R8_9FIRM</name>
<feature type="compositionally biased region" description="Polar residues" evidence="1">
    <location>
        <begin position="229"/>
        <end position="240"/>
    </location>
</feature>
<feature type="region of interest" description="Disordered" evidence="1">
    <location>
        <begin position="206"/>
        <end position="240"/>
    </location>
</feature>
<accession>A0A0K8J8R8</accession>
<dbReference type="InterPro" id="IPR011990">
    <property type="entry name" value="TPR-like_helical_dom_sf"/>
</dbReference>
<evidence type="ECO:0000256" key="1">
    <source>
        <dbReference type="SAM" id="MobiDB-lite"/>
    </source>
</evidence>
<dbReference type="KEGG" id="hsd:SD1D_2372"/>
<gene>
    <name evidence="2" type="ORF">SD1D_2372</name>
</gene>
<sequence length="240" mass="28400">MGSYGIIVKTEEVRKRVQKGDFNSAQKIIDTMALKKVKNIADLILFADIYAHNERYDEAMELLNRVYKKSKTRRVLFKMVSVSIKRKDIEDAQYFLQEYELAAPDDYNIFIFRYKIDKMKKEPYNVLIDSLKKLKKYIYMEKWAYELAKLYYKAGMEKECIEECSEIILWFGEGSYVEKAKFLKAYYLGEMDKDEMINMLKNRAKQTNKISNSKNIKSDSQPESEDQNMTENQECNLSAI</sequence>
<protein>
    <recommendedName>
        <fullName evidence="4">Tetratricopeptide repeat protein</fullName>
    </recommendedName>
</protein>
<dbReference type="Gene3D" id="1.25.40.10">
    <property type="entry name" value="Tetratricopeptide repeat domain"/>
    <property type="match status" value="1"/>
</dbReference>